<keyword evidence="2" id="KW-1185">Reference proteome</keyword>
<comment type="caution">
    <text evidence="1">The sequence shown here is derived from an EMBL/GenBank/DDBJ whole genome shotgun (WGS) entry which is preliminary data.</text>
</comment>
<reference evidence="1" key="1">
    <citation type="submission" date="2019-04" db="EMBL/GenBank/DDBJ databases">
        <title>Microbes associate with the intestines of laboratory mice.</title>
        <authorList>
            <person name="Navarre W."/>
            <person name="Wong E."/>
            <person name="Huang K."/>
            <person name="Tropini C."/>
            <person name="Ng K."/>
            <person name="Yu B."/>
        </authorList>
    </citation>
    <scope>NUCLEOTIDE SEQUENCE</scope>
    <source>
        <strain evidence="1">NM01_1-7b</strain>
    </source>
</reference>
<organism evidence="1 2">
    <name type="scientific">Petralouisia muris</name>
    <dbReference type="NCBI Taxonomy" id="3032872"/>
    <lineage>
        <taxon>Bacteria</taxon>
        <taxon>Bacillati</taxon>
        <taxon>Bacillota</taxon>
        <taxon>Clostridia</taxon>
        <taxon>Lachnospirales</taxon>
        <taxon>Lachnospiraceae</taxon>
        <taxon>Petralouisia</taxon>
    </lineage>
</organism>
<protein>
    <submittedName>
        <fullName evidence="1">Regulatory protein RecX</fullName>
    </submittedName>
</protein>
<gene>
    <name evidence="1" type="ORF">E5329_14820</name>
</gene>
<proteinExistence type="predicted"/>
<dbReference type="EMBL" id="SRYA01000029">
    <property type="protein sequence ID" value="TGY95435.1"/>
    <property type="molecule type" value="Genomic_DNA"/>
</dbReference>
<dbReference type="Proteomes" id="UP000304953">
    <property type="component" value="Unassembled WGS sequence"/>
</dbReference>
<evidence type="ECO:0000313" key="2">
    <source>
        <dbReference type="Proteomes" id="UP000304953"/>
    </source>
</evidence>
<accession>A0AC61RU82</accession>
<name>A0AC61RU82_9FIRM</name>
<sequence length="201" mass="24305">MQIVQMIGLDKKRTRVILEDGRSFVLYRGEVRRYSLEEQQELTEEQYEEIRSEVLIKRARRRTMHLLEKMDRTEAQLREKLRQGFYPEDVIEDAVAYVKGYHYLDDGRYARNYVRNQKEKKSRRKLQSELMGKGIGKELAEQALEEEYQQVNEQELILKWVEKKHYSSETADLKEKQKMYQFLMRKGFHSDDILHVLDHLT</sequence>
<evidence type="ECO:0000313" key="1">
    <source>
        <dbReference type="EMBL" id="TGY95435.1"/>
    </source>
</evidence>